<accession>A0AA90UT58</accession>
<reference evidence="2" key="1">
    <citation type="submission" date="2019-09" db="EMBL/GenBank/DDBJ databases">
        <title>Distinct polysaccharide growth profiles of human intestinal Prevotella copri isolates.</title>
        <authorList>
            <person name="Fehlner-Peach H."/>
            <person name="Magnabosco C."/>
            <person name="Raghavan V."/>
            <person name="Scher J.U."/>
            <person name="Tett A."/>
            <person name="Cox L.M."/>
            <person name="Gottsegen C."/>
            <person name="Watters A."/>
            <person name="Wiltshire- Gordon J.D."/>
            <person name="Segata N."/>
            <person name="Bonneau R."/>
            <person name="Littman D.R."/>
        </authorList>
    </citation>
    <scope>NUCLEOTIDE SEQUENCE [LARGE SCALE GENOMIC DNA]</scope>
    <source>
        <strain evidence="2">BU41712</strain>
    </source>
</reference>
<dbReference type="AlphaFoldDB" id="A0AA90UT58"/>
<proteinExistence type="predicted"/>
<evidence type="ECO:0000313" key="2">
    <source>
        <dbReference type="Proteomes" id="UP000423156"/>
    </source>
</evidence>
<gene>
    <name evidence="1" type="ORF">F7D71_14425</name>
</gene>
<comment type="caution">
    <text evidence="1">The sequence shown here is derived from an EMBL/GenBank/DDBJ whole genome shotgun (WGS) entry which is preliminary data.</text>
</comment>
<dbReference type="EMBL" id="VZBZ01000164">
    <property type="protein sequence ID" value="MQN79027.1"/>
    <property type="molecule type" value="Genomic_DNA"/>
</dbReference>
<dbReference type="Proteomes" id="UP000423156">
    <property type="component" value="Unassembled WGS sequence"/>
</dbReference>
<dbReference type="RefSeq" id="WP_153093682.1">
    <property type="nucleotide sequence ID" value="NZ_VZBZ01000164.1"/>
</dbReference>
<sequence>MAVKKTKKLSGQATVTTINTDQKIPVTDANGKVTLISLANLKTALLAGMNLNGLYDGIFIMYHRKSDDYPLMVKPHKWTSLQNSGEIADGVVVVEGGKILVVAPTESTSKLTWSSAAISGGGTTTTDRVTAINDWNGKANTAATIKASKADAITNTAQYAPGYCNLYSRANANGKGLTAGKWWLPSFGEMFMIYANMTKINYALSLITGATQLVENWYWTSTESSATNAWYLYLSDGLTDRWTTKASSTGRVRAVSAFIV</sequence>
<protein>
    <submittedName>
        <fullName evidence="1">DUF1566 domain-containing protein</fullName>
    </submittedName>
</protein>
<organism evidence="1 2">
    <name type="scientific">Segatella copri</name>
    <dbReference type="NCBI Taxonomy" id="165179"/>
    <lineage>
        <taxon>Bacteria</taxon>
        <taxon>Pseudomonadati</taxon>
        <taxon>Bacteroidota</taxon>
        <taxon>Bacteroidia</taxon>
        <taxon>Bacteroidales</taxon>
        <taxon>Prevotellaceae</taxon>
        <taxon>Segatella</taxon>
    </lineage>
</organism>
<evidence type="ECO:0000313" key="1">
    <source>
        <dbReference type="EMBL" id="MQN79027.1"/>
    </source>
</evidence>
<name>A0AA90UT58_9BACT</name>